<keyword evidence="1" id="KW-0812">Transmembrane</keyword>
<keyword evidence="1" id="KW-1133">Transmembrane helix</keyword>
<dbReference type="PANTHER" id="PTHR36480">
    <property type="entry name" value="OS06G0118900 PROTEIN-RELATED"/>
    <property type="match status" value="1"/>
</dbReference>
<evidence type="ECO:0000256" key="1">
    <source>
        <dbReference type="SAM" id="Phobius"/>
    </source>
</evidence>
<dbReference type="OMA" id="QTGHNSI"/>
<protein>
    <recommendedName>
        <fullName evidence="4">Late embryogenesis abundant protein LEA-2 subgroup domain-containing protein</fullName>
    </recommendedName>
</protein>
<dbReference type="EMBL" id="CM016553">
    <property type="protein sequence ID" value="TKW32337.1"/>
    <property type="molecule type" value="Genomic_DNA"/>
</dbReference>
<dbReference type="Gramene" id="TKW32337">
    <property type="protein sequence ID" value="TKW32337"/>
    <property type="gene ID" value="SEVIR_2G163500v2"/>
</dbReference>
<evidence type="ECO:0000313" key="2">
    <source>
        <dbReference type="EMBL" id="TKW32337.1"/>
    </source>
</evidence>
<sequence>MGDSSGESVCPTTRWRFLARSAVALVVSVLAAAVVVRAVLLMLHPRMLQLKIAPSDVYVQRSTIFGDNVYTFTFYLEAANPSDRAFVYYSNITVQFDDEKGDLIAKFNLTPPSISLAPQEPQQYVVRGFAWHAGDVGHDIDQRLFAKDNEKIDLVVMRLYGLVKVNEDGVTTSRPSAYNCQPLAIVNQKLSKPSSNNHQGNCVPSVL</sequence>
<keyword evidence="1" id="KW-0472">Membrane</keyword>
<dbReference type="Proteomes" id="UP000298652">
    <property type="component" value="Chromosome 2"/>
</dbReference>
<keyword evidence="3" id="KW-1185">Reference proteome</keyword>
<evidence type="ECO:0000313" key="3">
    <source>
        <dbReference type="Proteomes" id="UP000298652"/>
    </source>
</evidence>
<dbReference type="PANTHER" id="PTHR36480:SF10">
    <property type="entry name" value="LATE EMBRYOGENESIS ABUNDANT PROTEIN LEA-2 SUBGROUP DOMAIN-CONTAINING PROTEIN"/>
    <property type="match status" value="1"/>
</dbReference>
<proteinExistence type="predicted"/>
<evidence type="ECO:0008006" key="4">
    <source>
        <dbReference type="Google" id="ProtNLM"/>
    </source>
</evidence>
<accession>A0A4U6W4C7</accession>
<feature type="transmembrane region" description="Helical" evidence="1">
    <location>
        <begin position="22"/>
        <end position="43"/>
    </location>
</feature>
<organism evidence="2 3">
    <name type="scientific">Setaria viridis</name>
    <name type="common">Green bristlegrass</name>
    <name type="synonym">Setaria italica subsp. viridis</name>
    <dbReference type="NCBI Taxonomy" id="4556"/>
    <lineage>
        <taxon>Eukaryota</taxon>
        <taxon>Viridiplantae</taxon>
        <taxon>Streptophyta</taxon>
        <taxon>Embryophyta</taxon>
        <taxon>Tracheophyta</taxon>
        <taxon>Spermatophyta</taxon>
        <taxon>Magnoliopsida</taxon>
        <taxon>Liliopsida</taxon>
        <taxon>Poales</taxon>
        <taxon>Poaceae</taxon>
        <taxon>PACMAD clade</taxon>
        <taxon>Panicoideae</taxon>
        <taxon>Panicodae</taxon>
        <taxon>Paniceae</taxon>
        <taxon>Cenchrinae</taxon>
        <taxon>Setaria</taxon>
    </lineage>
</organism>
<gene>
    <name evidence="2" type="ORF">SEVIR_2G163500v2</name>
</gene>
<dbReference type="AlphaFoldDB" id="A0A4U6W4C7"/>
<name>A0A4U6W4C7_SETVI</name>
<reference evidence="2" key="1">
    <citation type="submission" date="2019-03" db="EMBL/GenBank/DDBJ databases">
        <title>WGS assembly of Setaria viridis.</title>
        <authorList>
            <person name="Huang P."/>
            <person name="Jenkins J."/>
            <person name="Grimwood J."/>
            <person name="Barry K."/>
            <person name="Healey A."/>
            <person name="Mamidi S."/>
            <person name="Sreedasyam A."/>
            <person name="Shu S."/>
            <person name="Feldman M."/>
            <person name="Wu J."/>
            <person name="Yu Y."/>
            <person name="Chen C."/>
            <person name="Johnson J."/>
            <person name="Rokhsar D."/>
            <person name="Baxter I."/>
            <person name="Schmutz J."/>
            <person name="Brutnell T."/>
            <person name="Kellogg E."/>
        </authorList>
    </citation>
    <scope>NUCLEOTIDE SEQUENCE [LARGE SCALE GENOMIC DNA]</scope>
</reference>